<feature type="compositionally biased region" description="Low complexity" evidence="1">
    <location>
        <begin position="116"/>
        <end position="130"/>
    </location>
</feature>
<dbReference type="Gene3D" id="1.20.5.2050">
    <property type="match status" value="1"/>
</dbReference>
<keyword evidence="4" id="KW-1185">Reference proteome</keyword>
<name>A0A1Z5K3N7_FISSO</name>
<reference evidence="3 4" key="1">
    <citation type="journal article" date="2015" name="Plant Cell">
        <title>Oil accumulation by the oleaginous diatom Fistulifera solaris as revealed by the genome and transcriptome.</title>
        <authorList>
            <person name="Tanaka T."/>
            <person name="Maeda Y."/>
            <person name="Veluchamy A."/>
            <person name="Tanaka M."/>
            <person name="Abida H."/>
            <person name="Marechal E."/>
            <person name="Bowler C."/>
            <person name="Muto M."/>
            <person name="Sunaga Y."/>
            <person name="Tanaka M."/>
            <person name="Yoshino T."/>
            <person name="Taniguchi T."/>
            <person name="Fukuda Y."/>
            <person name="Nemoto M."/>
            <person name="Matsumoto M."/>
            <person name="Wong P.S."/>
            <person name="Aburatani S."/>
            <person name="Fujibuchi W."/>
        </authorList>
    </citation>
    <scope>NUCLEOTIDE SEQUENCE [LARGE SCALE GENOMIC DNA]</scope>
    <source>
        <strain evidence="3 4">JPCC DA0580</strain>
    </source>
</reference>
<evidence type="ECO:0000256" key="1">
    <source>
        <dbReference type="SAM" id="MobiDB-lite"/>
    </source>
</evidence>
<dbReference type="Proteomes" id="UP000198406">
    <property type="component" value="Unassembled WGS sequence"/>
</dbReference>
<dbReference type="Pfam" id="PF13392">
    <property type="entry name" value="HNH_3"/>
    <property type="match status" value="1"/>
</dbReference>
<feature type="region of interest" description="Disordered" evidence="1">
    <location>
        <begin position="646"/>
        <end position="681"/>
    </location>
</feature>
<feature type="domain" description="HNH nuclease" evidence="2">
    <location>
        <begin position="625"/>
        <end position="657"/>
    </location>
</feature>
<feature type="compositionally biased region" description="Low complexity" evidence="1">
    <location>
        <begin position="165"/>
        <end position="183"/>
    </location>
</feature>
<feature type="region of interest" description="Disordered" evidence="1">
    <location>
        <begin position="390"/>
        <end position="426"/>
    </location>
</feature>
<dbReference type="EMBL" id="BDSP01000152">
    <property type="protein sequence ID" value="GAX20792.1"/>
    <property type="molecule type" value="Genomic_DNA"/>
</dbReference>
<feature type="region of interest" description="Disordered" evidence="1">
    <location>
        <begin position="247"/>
        <end position="283"/>
    </location>
</feature>
<protein>
    <recommendedName>
        <fullName evidence="2">HNH nuclease domain-containing protein</fullName>
    </recommendedName>
</protein>
<dbReference type="InterPro" id="IPR003615">
    <property type="entry name" value="HNH_nuc"/>
</dbReference>
<dbReference type="SUPFAM" id="SSF54060">
    <property type="entry name" value="His-Me finger endonucleases"/>
    <property type="match status" value="1"/>
</dbReference>
<feature type="compositionally biased region" description="Polar residues" evidence="1">
    <location>
        <begin position="148"/>
        <end position="164"/>
    </location>
</feature>
<feature type="compositionally biased region" description="Polar residues" evidence="1">
    <location>
        <begin position="218"/>
        <end position="233"/>
    </location>
</feature>
<feature type="region of interest" description="Disordered" evidence="1">
    <location>
        <begin position="1"/>
        <end position="234"/>
    </location>
</feature>
<gene>
    <name evidence="3" type="ORF">FisN_7Hu104</name>
</gene>
<evidence type="ECO:0000259" key="2">
    <source>
        <dbReference type="Pfam" id="PF13392"/>
    </source>
</evidence>
<evidence type="ECO:0000313" key="4">
    <source>
        <dbReference type="Proteomes" id="UP000198406"/>
    </source>
</evidence>
<evidence type="ECO:0000313" key="3">
    <source>
        <dbReference type="EMBL" id="GAX20792.1"/>
    </source>
</evidence>
<accession>A0A1Z5K3N7</accession>
<proteinExistence type="predicted"/>
<organism evidence="3 4">
    <name type="scientific">Fistulifera solaris</name>
    <name type="common">Oleaginous diatom</name>
    <dbReference type="NCBI Taxonomy" id="1519565"/>
    <lineage>
        <taxon>Eukaryota</taxon>
        <taxon>Sar</taxon>
        <taxon>Stramenopiles</taxon>
        <taxon>Ochrophyta</taxon>
        <taxon>Bacillariophyta</taxon>
        <taxon>Bacillariophyceae</taxon>
        <taxon>Bacillariophycidae</taxon>
        <taxon>Naviculales</taxon>
        <taxon>Naviculaceae</taxon>
        <taxon>Fistulifera</taxon>
    </lineage>
</organism>
<feature type="compositionally biased region" description="Basic and acidic residues" evidence="1">
    <location>
        <begin position="250"/>
        <end position="262"/>
    </location>
</feature>
<sequence>MNASPANSDGKAVSNEYRDSAKATTQKSKAKSAASTFASNDPPAVKVTTTQKSKAKSVASIFASNDAPAAKATTQQSNAKPAASTFASNDPPAVKVTTTQKSKAKPVASIFASNNAPAAKATTQQSKAKPSASTFASNDAPAVKATTKKSNSSPADSTSVSKETVSQSDQSSVVQRRTRSNSQFVKDPLKTQRGLQNLKADMAKRKNGKSLLEDNENSPKSTPTETKVLTTKGPSVESFAQVELFTTKAKPFEPEVPSKDDDSVASEANLKRQSSEVKGASIEPSESLRYAEAKLRLKIEQMQNLRLPDSPRDVAELKTWLDQQKERQRIEPYSGSVKIDFKVEIATPAEAEAFKPVSGEPIPIGIINYWLLTDQLRMIPSNVFALNGRDRDAERAKGKRKGKRKSNGKAKGKGKGKRKSKDKARPKTMMPFCATWIQTDDRDEHGRITMVIAREKGGHQAIRYRCPTIYFCHENGFIVSCDLGWREISGLKFDNKFEEVIGLDTDPSRQKDHVLTRKRPEGIVGHHIFGNVKDNRVVVLAWISIADNSRLENLNRNVRSKKHSWWEHPLFKFLLVSEDGTHVYDTRRGKYIPIQKRISTIDGKITFRITFLDDEKKRHTRNFCRFVLEAHIGEELDDTLTVDHADQNRENNRPGNLLPRDVISQNNNQTQHKKKEPREDGSVLGVYRKSKDLNVESYWVATASEYTPDGPTGSRGISDQFSTKTFGEQGALQMAIDWRMEHASNKGMNYHVDVVPPKYHKKSE</sequence>
<dbReference type="InterPro" id="IPR044925">
    <property type="entry name" value="His-Me_finger_sf"/>
</dbReference>
<feature type="compositionally biased region" description="Low complexity" evidence="1">
    <location>
        <begin position="22"/>
        <end position="39"/>
    </location>
</feature>
<dbReference type="AlphaFoldDB" id="A0A1Z5K3N7"/>
<dbReference type="Gene3D" id="3.90.75.20">
    <property type="match status" value="1"/>
</dbReference>
<feature type="compositionally biased region" description="Basic residues" evidence="1">
    <location>
        <begin position="397"/>
        <end position="426"/>
    </location>
</feature>
<comment type="caution">
    <text evidence="3">The sequence shown here is derived from an EMBL/GenBank/DDBJ whole genome shotgun (WGS) entry which is preliminary data.</text>
</comment>
<dbReference type="InParanoid" id="A0A1Z5K3N7"/>